<comment type="caution">
    <text evidence="1">The sequence shown here is derived from an EMBL/GenBank/DDBJ whole genome shotgun (WGS) entry which is preliminary data.</text>
</comment>
<protein>
    <recommendedName>
        <fullName evidence="3">SgcJ/EcaC family oxidoreductase</fullName>
    </recommendedName>
</protein>
<evidence type="ECO:0008006" key="3">
    <source>
        <dbReference type="Google" id="ProtNLM"/>
    </source>
</evidence>
<dbReference type="OrthoDB" id="3748817at2"/>
<dbReference type="RefSeq" id="WP_119705050.1">
    <property type="nucleotide sequence ID" value="NZ_JBHSOI010000002.1"/>
</dbReference>
<organism evidence="1 2">
    <name type="scientific">Aeromicrobium endophyticum</name>
    <dbReference type="NCBI Taxonomy" id="2292704"/>
    <lineage>
        <taxon>Bacteria</taxon>
        <taxon>Bacillati</taxon>
        <taxon>Actinomycetota</taxon>
        <taxon>Actinomycetes</taxon>
        <taxon>Propionibacteriales</taxon>
        <taxon>Nocardioidaceae</taxon>
        <taxon>Aeromicrobium</taxon>
    </lineage>
</organism>
<proteinExistence type="predicted"/>
<evidence type="ECO:0000313" key="1">
    <source>
        <dbReference type="EMBL" id="REK70457.1"/>
    </source>
</evidence>
<evidence type="ECO:0000313" key="2">
    <source>
        <dbReference type="Proteomes" id="UP000265581"/>
    </source>
</evidence>
<sequence>MDWLWVLIVAVRAVSPAPDDQWAVRLAELDHVRERAYAASDPSMLDEVYVDGSRAQRADVRLIEDYRRRDGRVVGAELRVLSCRLLRQGSGRARLEVVDQLGPARVEWGDGTSTPLPRDRPTRRHVTLERDDDGRWRIAAARQVEVGS</sequence>
<reference evidence="1 2" key="1">
    <citation type="submission" date="2018-08" db="EMBL/GenBank/DDBJ databases">
        <title>Aeromicrobium sp. M2KJ-4, whole genome shotgun sequence.</title>
        <authorList>
            <person name="Tuo L."/>
        </authorList>
    </citation>
    <scope>NUCLEOTIDE SEQUENCE [LARGE SCALE GENOMIC DNA]</scope>
    <source>
        <strain evidence="1 2">M2KJ-4</strain>
    </source>
</reference>
<dbReference type="AlphaFoldDB" id="A0A371P3E1"/>
<dbReference type="EMBL" id="QUBR01000002">
    <property type="protein sequence ID" value="REK70457.1"/>
    <property type="molecule type" value="Genomic_DNA"/>
</dbReference>
<accession>A0A371P3E1</accession>
<name>A0A371P3E1_9ACTN</name>
<dbReference type="Proteomes" id="UP000265581">
    <property type="component" value="Unassembled WGS sequence"/>
</dbReference>
<keyword evidence="2" id="KW-1185">Reference proteome</keyword>
<gene>
    <name evidence="1" type="ORF">DX116_15085</name>
</gene>